<dbReference type="KEGG" id="erc:Ecym_4138"/>
<dbReference type="SUPFAM" id="SSF47954">
    <property type="entry name" value="Cyclin-like"/>
    <property type="match status" value="1"/>
</dbReference>
<dbReference type="STRING" id="931890.G8JT64"/>
<dbReference type="InterPro" id="IPR036915">
    <property type="entry name" value="Cyclin-like_sf"/>
</dbReference>
<dbReference type="FunCoup" id="G8JT64">
    <property type="interactions" value="120"/>
</dbReference>
<dbReference type="AlphaFoldDB" id="G8JT64"/>
<dbReference type="GO" id="GO:0006368">
    <property type="term" value="P:transcription elongation by RNA polymerase II"/>
    <property type="evidence" value="ECO:0007669"/>
    <property type="project" value="EnsemblFungi"/>
</dbReference>
<evidence type="ECO:0000313" key="3">
    <source>
        <dbReference type="Proteomes" id="UP000006790"/>
    </source>
</evidence>
<protein>
    <recommendedName>
        <fullName evidence="4">Cyclin N-terminal domain-containing protein</fullName>
    </recommendedName>
</protein>
<dbReference type="Proteomes" id="UP000006790">
    <property type="component" value="Chromosome 4"/>
</dbReference>
<organism evidence="2 3">
    <name type="scientific">Eremothecium cymbalariae (strain CBS 270.75 / DBVPG 7215 / KCTC 17166 / NRRL Y-17582)</name>
    <name type="common">Yeast</name>
    <dbReference type="NCBI Taxonomy" id="931890"/>
    <lineage>
        <taxon>Eukaryota</taxon>
        <taxon>Fungi</taxon>
        <taxon>Dikarya</taxon>
        <taxon>Ascomycota</taxon>
        <taxon>Saccharomycotina</taxon>
        <taxon>Saccharomycetes</taxon>
        <taxon>Saccharomycetales</taxon>
        <taxon>Saccharomycetaceae</taxon>
        <taxon>Eremothecium</taxon>
    </lineage>
</organism>
<proteinExistence type="predicted"/>
<dbReference type="GO" id="GO:0006357">
    <property type="term" value="P:regulation of transcription by RNA polymerase II"/>
    <property type="evidence" value="ECO:0007669"/>
    <property type="project" value="InterPro"/>
</dbReference>
<dbReference type="GO" id="GO:0016538">
    <property type="term" value="F:cyclin-dependent protein serine/threonine kinase regulator activity"/>
    <property type="evidence" value="ECO:0007669"/>
    <property type="project" value="EnsemblFungi"/>
</dbReference>
<gene>
    <name evidence="2" type="ordered locus">Ecym_4138</name>
</gene>
<sequence>MSESSANQPVAEQKLPGQDTVSEVDSAKASIAVVVAESGFNTRKLWPDMVKIPSNRWVYSCKEIVDRLGSDPKASQTTKKKMEKCLMYFYMIKKNLRLFDHTYTAACILFFRYWYVYDLPQSLPDCIHLAQAILATACKVMENNRPVDMYVKATCEFMMKDVVQPQRGRQNMDKLKWDVRDKLVNYEKQLLCQFGFDLDIQNPKELIEEIFSGFYRFNRDYKMDSEFKKTFPKILAEARTFIIQAGTQPVSLLCDGYTFTALAILFAGLQHKRSTDPDFKFPKGFFQERFPICIKSSMIVDLFTDYRILEDNFFDLKSNKGDKLEVTAEEIDSLIDEIVLDDDQEVLDPYNYELIRNGECMSEFLEHTETKLNELQEKTINESLKKRPGGDDNSLKEDSKRVKM</sequence>
<dbReference type="CDD" id="cd00043">
    <property type="entry name" value="CYCLIN_SF"/>
    <property type="match status" value="1"/>
</dbReference>
<dbReference type="EMBL" id="CP002500">
    <property type="protein sequence ID" value="AET39217.1"/>
    <property type="molecule type" value="Genomic_DNA"/>
</dbReference>
<keyword evidence="3" id="KW-1185">Reference proteome</keyword>
<feature type="region of interest" description="Disordered" evidence="1">
    <location>
        <begin position="379"/>
        <end position="404"/>
    </location>
</feature>
<dbReference type="eggNOG" id="ENOG502QQE8">
    <property type="taxonomic scope" value="Eukaryota"/>
</dbReference>
<dbReference type="InParanoid" id="G8JT64"/>
<evidence type="ECO:0008006" key="4">
    <source>
        <dbReference type="Google" id="ProtNLM"/>
    </source>
</evidence>
<dbReference type="GeneID" id="11469330"/>
<evidence type="ECO:0000256" key="1">
    <source>
        <dbReference type="SAM" id="MobiDB-lite"/>
    </source>
</evidence>
<dbReference type="Gene3D" id="1.10.472.10">
    <property type="entry name" value="Cyclin-like"/>
    <property type="match status" value="1"/>
</dbReference>
<dbReference type="OrthoDB" id="25002at2759"/>
<dbReference type="RefSeq" id="XP_003646034.1">
    <property type="nucleotide sequence ID" value="XM_003645986.1"/>
</dbReference>
<reference evidence="3" key="1">
    <citation type="journal article" date="2012" name="G3 (Bethesda)">
        <title>Pichia sorbitophila, an interspecies yeast hybrid reveals early steps of genome resolution following polyploidization.</title>
        <authorList>
            <person name="Leh Louis V."/>
            <person name="Despons L."/>
            <person name="Friedrich A."/>
            <person name="Martin T."/>
            <person name="Durrens P."/>
            <person name="Casaregola S."/>
            <person name="Neuveglise C."/>
            <person name="Fairhead C."/>
            <person name="Marck C."/>
            <person name="Cruz J.A."/>
            <person name="Straub M.L."/>
            <person name="Kugler V."/>
            <person name="Sacerdot C."/>
            <person name="Uzunov Z."/>
            <person name="Thierry A."/>
            <person name="Weiss S."/>
            <person name="Bleykasten C."/>
            <person name="De Montigny J."/>
            <person name="Jacques N."/>
            <person name="Jung P."/>
            <person name="Lemaire M."/>
            <person name="Mallet S."/>
            <person name="Morel G."/>
            <person name="Richard G.F."/>
            <person name="Sarkar A."/>
            <person name="Savel G."/>
            <person name="Schacherer J."/>
            <person name="Seret M.L."/>
            <person name="Talla E."/>
            <person name="Samson G."/>
            <person name="Jubin C."/>
            <person name="Poulain J."/>
            <person name="Vacherie B."/>
            <person name="Barbe V."/>
            <person name="Pelletier E."/>
            <person name="Sherman D.J."/>
            <person name="Westhof E."/>
            <person name="Weissenbach J."/>
            <person name="Baret P.V."/>
            <person name="Wincker P."/>
            <person name="Gaillardin C."/>
            <person name="Dujon B."/>
            <person name="Souciet J.L."/>
        </authorList>
    </citation>
    <scope>NUCLEOTIDE SEQUENCE [LARGE SCALE GENOMIC DNA]</scope>
    <source>
        <strain evidence="3">CBS 270.75 / DBVPG 7215 / KCTC 17166 / NRRL Y-17582</strain>
    </source>
</reference>
<dbReference type="PANTHER" id="PTHR10026">
    <property type="entry name" value="CYCLIN"/>
    <property type="match status" value="1"/>
</dbReference>
<dbReference type="OMA" id="LFFRYWY"/>
<accession>G8JT64</accession>
<dbReference type="GO" id="GO:0000307">
    <property type="term" value="C:cyclin-dependent protein kinase holoenzyme complex"/>
    <property type="evidence" value="ECO:0007669"/>
    <property type="project" value="EnsemblFungi"/>
</dbReference>
<dbReference type="HOGENOM" id="CLU_698596_0_0_1"/>
<dbReference type="InterPro" id="IPR043198">
    <property type="entry name" value="Cyclin/Ssn8"/>
</dbReference>
<evidence type="ECO:0000313" key="2">
    <source>
        <dbReference type="EMBL" id="AET39217.1"/>
    </source>
</evidence>
<dbReference type="GO" id="GO:0006353">
    <property type="term" value="P:DNA-templated transcription termination"/>
    <property type="evidence" value="ECO:0007669"/>
    <property type="project" value="EnsemblFungi"/>
</dbReference>
<name>G8JT64_ERECY</name>
<dbReference type="GO" id="GO:0009302">
    <property type="term" value="P:sno(s)RNA transcription"/>
    <property type="evidence" value="ECO:0007669"/>
    <property type="project" value="EnsemblFungi"/>
</dbReference>